<protein>
    <submittedName>
        <fullName evidence="2">Uncharacterized protein</fullName>
    </submittedName>
</protein>
<evidence type="ECO:0000256" key="1">
    <source>
        <dbReference type="SAM" id="MobiDB-lite"/>
    </source>
</evidence>
<accession>A0A1V9X0S1</accession>
<evidence type="ECO:0000313" key="2">
    <source>
        <dbReference type="EMBL" id="OQR66981.1"/>
    </source>
</evidence>
<dbReference type="InParanoid" id="A0A1V9X0S1"/>
<reference evidence="2 3" key="1">
    <citation type="journal article" date="2017" name="Gigascience">
        <title>Draft genome of the honey bee ectoparasitic mite, Tropilaelaps mercedesae, is shaped by the parasitic life history.</title>
        <authorList>
            <person name="Dong X."/>
            <person name="Armstrong S.D."/>
            <person name="Xia D."/>
            <person name="Makepeace B.L."/>
            <person name="Darby A.C."/>
            <person name="Kadowaki T."/>
        </authorList>
    </citation>
    <scope>NUCLEOTIDE SEQUENCE [LARGE SCALE GENOMIC DNA]</scope>
    <source>
        <strain evidence="2">Wuxi-XJTLU</strain>
    </source>
</reference>
<proteinExistence type="predicted"/>
<organism evidence="2 3">
    <name type="scientific">Tropilaelaps mercedesae</name>
    <dbReference type="NCBI Taxonomy" id="418985"/>
    <lineage>
        <taxon>Eukaryota</taxon>
        <taxon>Metazoa</taxon>
        <taxon>Ecdysozoa</taxon>
        <taxon>Arthropoda</taxon>
        <taxon>Chelicerata</taxon>
        <taxon>Arachnida</taxon>
        <taxon>Acari</taxon>
        <taxon>Parasitiformes</taxon>
        <taxon>Mesostigmata</taxon>
        <taxon>Gamasina</taxon>
        <taxon>Dermanyssoidea</taxon>
        <taxon>Laelapidae</taxon>
        <taxon>Tropilaelaps</taxon>
    </lineage>
</organism>
<dbReference type="AlphaFoldDB" id="A0A1V9X0S1"/>
<evidence type="ECO:0000313" key="3">
    <source>
        <dbReference type="Proteomes" id="UP000192247"/>
    </source>
</evidence>
<feature type="region of interest" description="Disordered" evidence="1">
    <location>
        <begin position="23"/>
        <end position="45"/>
    </location>
</feature>
<gene>
    <name evidence="2" type="ORF">BIW11_02268</name>
</gene>
<keyword evidence="3" id="KW-1185">Reference proteome</keyword>
<sequence>MRVSFIFRTTAVFGHAELKATPRRSHGVNAPRFSSTSTQPRAGSRITSLTRTLTSFLPSTAAHTLESAGFPSSAPARNVSGADAEPRASACQARANLGNLVVG</sequence>
<feature type="compositionally biased region" description="Polar residues" evidence="1">
    <location>
        <begin position="32"/>
        <end position="41"/>
    </location>
</feature>
<name>A0A1V9X0S1_9ACAR</name>
<comment type="caution">
    <text evidence="2">The sequence shown here is derived from an EMBL/GenBank/DDBJ whole genome shotgun (WGS) entry which is preliminary data.</text>
</comment>
<dbReference type="Proteomes" id="UP000192247">
    <property type="component" value="Unassembled WGS sequence"/>
</dbReference>
<dbReference type="EMBL" id="MNPL01030332">
    <property type="protein sequence ID" value="OQR66981.1"/>
    <property type="molecule type" value="Genomic_DNA"/>
</dbReference>